<reference evidence="8 9" key="1">
    <citation type="submission" date="2024-02" db="EMBL/GenBank/DDBJ databases">
        <authorList>
            <person name="Vignale AGUSTIN F."/>
            <person name="Sosa J E."/>
            <person name="Modenutti C."/>
        </authorList>
    </citation>
    <scope>NUCLEOTIDE SEQUENCE [LARGE SCALE GENOMIC DNA]</scope>
</reference>
<keyword evidence="4" id="KW-0274">FAD</keyword>
<evidence type="ECO:0000256" key="1">
    <source>
        <dbReference type="ARBA" id="ARBA00001974"/>
    </source>
</evidence>
<evidence type="ECO:0000256" key="5">
    <source>
        <dbReference type="ARBA" id="ARBA00023002"/>
    </source>
</evidence>
<dbReference type="FunFam" id="3.30.70.2740:FF:000001">
    <property type="entry name" value="D-lactate dehydrogenase mitochondrial"/>
    <property type="match status" value="1"/>
</dbReference>
<keyword evidence="3" id="KW-0285">Flavoprotein</keyword>
<proteinExistence type="inferred from homology"/>
<feature type="domain" description="FAD-binding oxidoreductase/transferase type 4 C-terminal" evidence="7">
    <location>
        <begin position="4"/>
        <end position="143"/>
    </location>
</feature>
<dbReference type="EMBL" id="CAUOFW020003591">
    <property type="protein sequence ID" value="CAK9160831.1"/>
    <property type="molecule type" value="Genomic_DNA"/>
</dbReference>
<evidence type="ECO:0000256" key="6">
    <source>
        <dbReference type="ARBA" id="ARBA00038897"/>
    </source>
</evidence>
<dbReference type="Proteomes" id="UP001642360">
    <property type="component" value="Unassembled WGS sequence"/>
</dbReference>
<dbReference type="Pfam" id="PF02913">
    <property type="entry name" value="FAD-oxidase_C"/>
    <property type="match status" value="1"/>
</dbReference>
<keyword evidence="5" id="KW-0560">Oxidoreductase</keyword>
<evidence type="ECO:0000313" key="9">
    <source>
        <dbReference type="Proteomes" id="UP001642360"/>
    </source>
</evidence>
<evidence type="ECO:0000259" key="7">
    <source>
        <dbReference type="Pfam" id="PF02913"/>
    </source>
</evidence>
<dbReference type="InterPro" id="IPR004113">
    <property type="entry name" value="FAD-bd_oxidored_4_C"/>
</dbReference>
<dbReference type="GO" id="GO:0004458">
    <property type="term" value="F:D-lactate dehydrogenase (cytochrome) activity"/>
    <property type="evidence" value="ECO:0007669"/>
    <property type="project" value="UniProtKB-EC"/>
</dbReference>
<accession>A0ABC8SUG1</accession>
<dbReference type="EC" id="1.1.2.4" evidence="6"/>
<comment type="caution">
    <text evidence="8">The sequence shown here is derived from an EMBL/GenBank/DDBJ whole genome shotgun (WGS) entry which is preliminary data.</text>
</comment>
<gene>
    <name evidence="8" type="ORF">ILEXP_LOCUS29618</name>
</gene>
<organism evidence="8 9">
    <name type="scientific">Ilex paraguariensis</name>
    <name type="common">yerba mate</name>
    <dbReference type="NCBI Taxonomy" id="185542"/>
    <lineage>
        <taxon>Eukaryota</taxon>
        <taxon>Viridiplantae</taxon>
        <taxon>Streptophyta</taxon>
        <taxon>Embryophyta</taxon>
        <taxon>Tracheophyta</taxon>
        <taxon>Spermatophyta</taxon>
        <taxon>Magnoliopsida</taxon>
        <taxon>eudicotyledons</taxon>
        <taxon>Gunneridae</taxon>
        <taxon>Pentapetalae</taxon>
        <taxon>asterids</taxon>
        <taxon>campanulids</taxon>
        <taxon>Aquifoliales</taxon>
        <taxon>Aquifoliaceae</taxon>
        <taxon>Ilex</taxon>
    </lineage>
</organism>
<comment type="similarity">
    <text evidence="2">Belongs to the FAD-binding oxidoreductase/transferase type 4 family.</text>
</comment>
<dbReference type="PANTHER" id="PTHR11748">
    <property type="entry name" value="D-LACTATE DEHYDROGENASE"/>
    <property type="match status" value="1"/>
</dbReference>
<dbReference type="SUPFAM" id="SSF55103">
    <property type="entry name" value="FAD-linked oxidases, C-terminal domain"/>
    <property type="match status" value="1"/>
</dbReference>
<evidence type="ECO:0000256" key="3">
    <source>
        <dbReference type="ARBA" id="ARBA00022630"/>
    </source>
</evidence>
<dbReference type="FunFam" id="1.10.45.10:FF:000001">
    <property type="entry name" value="D-lactate dehydrogenase mitochondrial"/>
    <property type="match status" value="1"/>
</dbReference>
<keyword evidence="9" id="KW-1185">Reference proteome</keyword>
<evidence type="ECO:0000313" key="8">
    <source>
        <dbReference type="EMBL" id="CAK9160831.1"/>
    </source>
</evidence>
<dbReference type="InterPro" id="IPR016164">
    <property type="entry name" value="FAD-linked_Oxase-like_C"/>
</dbReference>
<evidence type="ECO:0000256" key="2">
    <source>
        <dbReference type="ARBA" id="ARBA00008000"/>
    </source>
</evidence>
<dbReference type="InterPro" id="IPR016171">
    <property type="entry name" value="Vanillyl_alc_oxidase_C-sub2"/>
</dbReference>
<dbReference type="AlphaFoldDB" id="A0ABC8SUG1"/>
<dbReference type="PANTHER" id="PTHR11748:SF111">
    <property type="entry name" value="D-LACTATE DEHYDROGENASE, MITOCHONDRIAL-RELATED"/>
    <property type="match status" value="1"/>
</dbReference>
<dbReference type="Gene3D" id="1.10.45.10">
    <property type="entry name" value="Vanillyl-alcohol Oxidase, Chain A, domain 4"/>
    <property type="match status" value="1"/>
</dbReference>
<sequence length="150" mass="16545">MLTVQIRKEALWACFAMEPNFEAMITDVCVPLSHLGDLISRSKKELDASPLVCTVVAHAGDGNFHTVILFDPKSDKQQKEAERLNQFMVHTALSMEGTCTGEHGVGTGKMKYLEQELGIEALQTMKRIKAALDPNNIMNPGKLIPPHVCL</sequence>
<evidence type="ECO:0000256" key="4">
    <source>
        <dbReference type="ARBA" id="ARBA00022827"/>
    </source>
</evidence>
<comment type="cofactor">
    <cofactor evidence="1">
        <name>FAD</name>
        <dbReference type="ChEBI" id="CHEBI:57692"/>
    </cofactor>
</comment>
<protein>
    <recommendedName>
        <fullName evidence="6">D-lactate dehydrogenase (cytochrome)</fullName>
        <ecNumber evidence="6">1.1.2.4</ecNumber>
    </recommendedName>
</protein>
<dbReference type="Gene3D" id="3.30.70.2740">
    <property type="match status" value="1"/>
</dbReference>
<name>A0ABC8SUG1_9AQUA</name>